<feature type="transmembrane region" description="Helical" evidence="6">
    <location>
        <begin position="317"/>
        <end position="340"/>
    </location>
</feature>
<feature type="transmembrane region" description="Helical" evidence="6">
    <location>
        <begin position="281"/>
        <end position="305"/>
    </location>
</feature>
<evidence type="ECO:0000256" key="6">
    <source>
        <dbReference type="SAM" id="Phobius"/>
    </source>
</evidence>
<dbReference type="Pfam" id="PF01490">
    <property type="entry name" value="Aa_trans"/>
    <property type="match status" value="1"/>
</dbReference>
<dbReference type="InterPro" id="IPR013057">
    <property type="entry name" value="AA_transpt_TM"/>
</dbReference>
<dbReference type="GO" id="GO:0016020">
    <property type="term" value="C:membrane"/>
    <property type="evidence" value="ECO:0007669"/>
    <property type="project" value="UniProtKB-SubCell"/>
</dbReference>
<feature type="transmembrane region" description="Helical" evidence="6">
    <location>
        <begin position="399"/>
        <end position="419"/>
    </location>
</feature>
<dbReference type="AlphaFoldDB" id="J5R4U2"/>
<reference evidence="8 9" key="1">
    <citation type="journal article" date="2012" name="Eukaryot. Cell">
        <title>Draft genome sequence of CBS 2479, the standard type strain of Trichosporon asahii.</title>
        <authorList>
            <person name="Yang R.Y."/>
            <person name="Li H.T."/>
            <person name="Zhu H."/>
            <person name="Zhou G.P."/>
            <person name="Wang M."/>
            <person name="Wang L."/>
        </authorList>
    </citation>
    <scope>NUCLEOTIDE SEQUENCE [LARGE SCALE GENOMIC DNA]</scope>
    <source>
        <strain evidence="9">ATCC 90039 / CBS 2479 / JCM 2466 / KCTC 7840 / NCYC 2677 / UAMH 7654</strain>
    </source>
</reference>
<comment type="similarity">
    <text evidence="2">Belongs to the amino acid/polyamine transporter 2 family.</text>
</comment>
<feature type="transmembrane region" description="Helical" evidence="6">
    <location>
        <begin position="166"/>
        <end position="192"/>
    </location>
</feature>
<evidence type="ECO:0000256" key="4">
    <source>
        <dbReference type="ARBA" id="ARBA00022989"/>
    </source>
</evidence>
<evidence type="ECO:0000313" key="8">
    <source>
        <dbReference type="EMBL" id="EJT50708.1"/>
    </source>
</evidence>
<proteinExistence type="inferred from homology"/>
<dbReference type="Proteomes" id="UP000002748">
    <property type="component" value="Unassembled WGS sequence"/>
</dbReference>
<feature type="transmembrane region" description="Helical" evidence="6">
    <location>
        <begin position="242"/>
        <end position="261"/>
    </location>
</feature>
<gene>
    <name evidence="8" type="ORF">A1Q1_08260</name>
</gene>
<name>J5R4U2_TRIAS</name>
<dbReference type="PANTHER" id="PTHR22950:SF8">
    <property type="entry name" value="AMINO ACID TRANSPORTER (EUROFUNG)"/>
    <property type="match status" value="1"/>
</dbReference>
<keyword evidence="3 6" id="KW-0812">Transmembrane</keyword>
<feature type="transmembrane region" description="Helical" evidence="6">
    <location>
        <begin position="96"/>
        <end position="115"/>
    </location>
</feature>
<organism evidence="8 9">
    <name type="scientific">Trichosporon asahii var. asahii (strain ATCC 90039 / CBS 2479 / JCM 2466 / KCTC 7840 / NBRC 103889/ NCYC 2677 / UAMH 7654)</name>
    <name type="common">Yeast</name>
    <dbReference type="NCBI Taxonomy" id="1186058"/>
    <lineage>
        <taxon>Eukaryota</taxon>
        <taxon>Fungi</taxon>
        <taxon>Dikarya</taxon>
        <taxon>Basidiomycota</taxon>
        <taxon>Agaricomycotina</taxon>
        <taxon>Tremellomycetes</taxon>
        <taxon>Trichosporonales</taxon>
        <taxon>Trichosporonaceae</taxon>
        <taxon>Trichosporon</taxon>
    </lineage>
</organism>
<feature type="domain" description="Amino acid transporter transmembrane" evidence="7">
    <location>
        <begin position="94"/>
        <end position="490"/>
    </location>
</feature>
<dbReference type="HOGENOM" id="CLU_027816_4_0_1"/>
<sequence>MSDKYAREASIEKYDGYTPNGDVVDDIDIEKGNTHLPAYVTQPNGQLSKDDTITKVLEVNGFHRHKEKTAPGQTDADRVEYISEVTAHGEKKFHKLTWFQLVIVLVITAVALGTLSMPLVFASLGMVGGTILTVGMGCMAVYTSFVIGQVKLRYPQVHHYSDVGRLLLPGTAGVILSRCLEVIFVFFIILGIGSHFLTGKMAFQTIVDDTTICALVWSVVTLVLLFLCALPPSFAEMSVLGYVDFISIMSAVFVTLIAAGIDAHSKGWNTGWTAGAGNVTFVQGMLAACNVLFAYAFSIGQFTYMEEMARPEDFPKAVGVLGIVMITIYTCVGALGYAFIGPGVKGPALLSAGHTISRVAFGLALPVIFISGAILVTTDGRFIMDKLFKNNIVRYVNTARGWAVWICVVLGLVLCSWIIAEVIPVFSPLLGITAALFNSAFTLYLPGIMWFKLIKEGGCFSSPKNIALTIVNAIIIAVGLTILGAGTYASVKDIVDSYAGKSVGKPFSCKA</sequence>
<comment type="caution">
    <text evidence="8">The sequence shown here is derived from an EMBL/GenBank/DDBJ whole genome shotgun (WGS) entry which is preliminary data.</text>
</comment>
<dbReference type="OrthoDB" id="294730at2759"/>
<dbReference type="GeneID" id="25991772"/>
<feature type="transmembrane region" description="Helical" evidence="6">
    <location>
        <begin position="121"/>
        <end position="145"/>
    </location>
</feature>
<dbReference type="GO" id="GO:0015179">
    <property type="term" value="F:L-amino acid transmembrane transporter activity"/>
    <property type="evidence" value="ECO:0007669"/>
    <property type="project" value="TreeGrafter"/>
</dbReference>
<evidence type="ECO:0000256" key="2">
    <source>
        <dbReference type="ARBA" id="ARBA00008066"/>
    </source>
</evidence>
<keyword evidence="4 6" id="KW-1133">Transmembrane helix</keyword>
<feature type="transmembrane region" description="Helical" evidence="6">
    <location>
        <begin position="425"/>
        <end position="445"/>
    </location>
</feature>
<feature type="transmembrane region" description="Helical" evidence="6">
    <location>
        <begin position="360"/>
        <end position="378"/>
    </location>
</feature>
<comment type="subcellular location">
    <subcellularLocation>
        <location evidence="1">Membrane</location>
        <topology evidence="1">Multi-pass membrane protein</topology>
    </subcellularLocation>
</comment>
<evidence type="ECO:0000259" key="7">
    <source>
        <dbReference type="Pfam" id="PF01490"/>
    </source>
</evidence>
<evidence type="ECO:0000256" key="5">
    <source>
        <dbReference type="ARBA" id="ARBA00023136"/>
    </source>
</evidence>
<feature type="transmembrane region" description="Helical" evidence="6">
    <location>
        <begin position="212"/>
        <end position="230"/>
    </location>
</feature>
<feature type="transmembrane region" description="Helical" evidence="6">
    <location>
        <begin position="466"/>
        <end position="489"/>
    </location>
</feature>
<evidence type="ECO:0000256" key="3">
    <source>
        <dbReference type="ARBA" id="ARBA00022692"/>
    </source>
</evidence>
<protein>
    <submittedName>
        <fullName evidence="8">N amino acid transport system protein</fullName>
    </submittedName>
</protein>
<dbReference type="VEuPathDB" id="FungiDB:A1Q1_08260"/>
<dbReference type="RefSeq" id="XP_014181882.1">
    <property type="nucleotide sequence ID" value="XM_014326407.1"/>
</dbReference>
<evidence type="ECO:0000256" key="1">
    <source>
        <dbReference type="ARBA" id="ARBA00004141"/>
    </source>
</evidence>
<evidence type="ECO:0000313" key="9">
    <source>
        <dbReference type="Proteomes" id="UP000002748"/>
    </source>
</evidence>
<accession>J5R4U2</accession>
<dbReference type="KEGG" id="tasa:A1Q1_08260"/>
<dbReference type="PANTHER" id="PTHR22950">
    <property type="entry name" value="AMINO ACID TRANSPORTER"/>
    <property type="match status" value="1"/>
</dbReference>
<keyword evidence="5 6" id="KW-0472">Membrane</keyword>
<dbReference type="EMBL" id="ALBS01000096">
    <property type="protein sequence ID" value="EJT50708.1"/>
    <property type="molecule type" value="Genomic_DNA"/>
</dbReference>